<dbReference type="Gene3D" id="3.80.10.10">
    <property type="entry name" value="Ribonuclease Inhibitor"/>
    <property type="match status" value="2"/>
</dbReference>
<dbReference type="AlphaFoldDB" id="A0A7D9EIU1"/>
<reference evidence="3" key="1">
    <citation type="submission" date="2020-04" db="EMBL/GenBank/DDBJ databases">
        <authorList>
            <person name="Alioto T."/>
            <person name="Alioto T."/>
            <person name="Gomez Garrido J."/>
        </authorList>
    </citation>
    <scope>NUCLEOTIDE SEQUENCE</scope>
    <source>
        <strain evidence="3">A484AB</strain>
    </source>
</reference>
<dbReference type="SMART" id="SM00369">
    <property type="entry name" value="LRR_TYP"/>
    <property type="match status" value="5"/>
</dbReference>
<name>A0A7D9EIU1_PARCT</name>
<dbReference type="Proteomes" id="UP001152795">
    <property type="component" value="Unassembled WGS sequence"/>
</dbReference>
<dbReference type="PROSITE" id="PS51450">
    <property type="entry name" value="LRR"/>
    <property type="match status" value="1"/>
</dbReference>
<dbReference type="InterPro" id="IPR050216">
    <property type="entry name" value="LRR_domain-containing"/>
</dbReference>
<protein>
    <submittedName>
        <fullName evidence="3">Ras suppressor 1</fullName>
    </submittedName>
</protein>
<feature type="compositionally biased region" description="Basic and acidic residues" evidence="1">
    <location>
        <begin position="171"/>
        <end position="191"/>
    </location>
</feature>
<dbReference type="Pfam" id="PF23598">
    <property type="entry name" value="LRR_14"/>
    <property type="match status" value="1"/>
</dbReference>
<evidence type="ECO:0000313" key="4">
    <source>
        <dbReference type="Proteomes" id="UP001152795"/>
    </source>
</evidence>
<dbReference type="InterPro" id="IPR003591">
    <property type="entry name" value="Leu-rich_rpt_typical-subtyp"/>
</dbReference>
<dbReference type="PANTHER" id="PTHR48051">
    <property type="match status" value="1"/>
</dbReference>
<dbReference type="InterPro" id="IPR032675">
    <property type="entry name" value="LRR_dom_sf"/>
</dbReference>
<dbReference type="EMBL" id="CACRXK020006049">
    <property type="protein sequence ID" value="CAB4008189.1"/>
    <property type="molecule type" value="Genomic_DNA"/>
</dbReference>
<keyword evidence="4" id="KW-1185">Reference proteome</keyword>
<dbReference type="InterPro" id="IPR055414">
    <property type="entry name" value="LRR_R13L4/SHOC2-like"/>
</dbReference>
<dbReference type="PANTHER" id="PTHR48051:SF1">
    <property type="entry name" value="RAS SUPPRESSOR PROTEIN 1"/>
    <property type="match status" value="1"/>
</dbReference>
<evidence type="ECO:0000256" key="1">
    <source>
        <dbReference type="SAM" id="MobiDB-lite"/>
    </source>
</evidence>
<sequence>ELPTSITTLSKLKFLNVGVNRLSSLPRGLGSLPCLEILELTYNNLNENSLPANFFLLADSLRALYLGDNDFEKLPADFGKLKNLQVLVLRDNDLVQLPEELGELTNLKELHLQNNRLTALPPSLGNLQLGEARHVFKAEGNSWIQAIQDQLILGNTHVFESLKSDAYKETYKSHVDSGIDPPPKNEKEKTLKRSRKKVP</sequence>
<accession>A0A7D9EIU1</accession>
<dbReference type="FunFam" id="3.80.10.10:FF:000034">
    <property type="entry name" value="Ras suppressor protein 1"/>
    <property type="match status" value="1"/>
</dbReference>
<dbReference type="GO" id="GO:0005737">
    <property type="term" value="C:cytoplasm"/>
    <property type="evidence" value="ECO:0007669"/>
    <property type="project" value="TreeGrafter"/>
</dbReference>
<evidence type="ECO:0000259" key="2">
    <source>
        <dbReference type="Pfam" id="PF23598"/>
    </source>
</evidence>
<feature type="non-terminal residue" evidence="3">
    <location>
        <position position="1"/>
    </location>
</feature>
<dbReference type="SMART" id="SM00364">
    <property type="entry name" value="LRR_BAC"/>
    <property type="match status" value="4"/>
</dbReference>
<dbReference type="InterPro" id="IPR001611">
    <property type="entry name" value="Leu-rich_rpt"/>
</dbReference>
<dbReference type="OrthoDB" id="676979at2759"/>
<gene>
    <name evidence="3" type="ORF">PACLA_8A018129</name>
</gene>
<feature type="region of interest" description="Disordered" evidence="1">
    <location>
        <begin position="171"/>
        <end position="199"/>
    </location>
</feature>
<feature type="domain" description="Disease resistance R13L4/SHOC-2-like LRR" evidence="2">
    <location>
        <begin position="61"/>
        <end position="129"/>
    </location>
</feature>
<evidence type="ECO:0000313" key="3">
    <source>
        <dbReference type="EMBL" id="CAB4008189.1"/>
    </source>
</evidence>
<organism evidence="3 4">
    <name type="scientific">Paramuricea clavata</name>
    <name type="common">Red gorgonian</name>
    <name type="synonym">Violescent sea-whip</name>
    <dbReference type="NCBI Taxonomy" id="317549"/>
    <lineage>
        <taxon>Eukaryota</taxon>
        <taxon>Metazoa</taxon>
        <taxon>Cnidaria</taxon>
        <taxon>Anthozoa</taxon>
        <taxon>Octocorallia</taxon>
        <taxon>Malacalcyonacea</taxon>
        <taxon>Plexauridae</taxon>
        <taxon>Paramuricea</taxon>
    </lineage>
</organism>
<proteinExistence type="predicted"/>
<dbReference type="SUPFAM" id="SSF52058">
    <property type="entry name" value="L domain-like"/>
    <property type="match status" value="1"/>
</dbReference>
<comment type="caution">
    <text evidence="3">The sequence shown here is derived from an EMBL/GenBank/DDBJ whole genome shotgun (WGS) entry which is preliminary data.</text>
</comment>